<feature type="compositionally biased region" description="Polar residues" evidence="1">
    <location>
        <begin position="211"/>
        <end position="225"/>
    </location>
</feature>
<proteinExistence type="predicted"/>
<dbReference type="EMBL" id="MF155023">
    <property type="protein sequence ID" value="ATA66766.1"/>
    <property type="molecule type" value="Genomic_DNA"/>
</dbReference>
<feature type="region of interest" description="Disordered" evidence="1">
    <location>
        <begin position="139"/>
        <end position="281"/>
    </location>
</feature>
<evidence type="ECO:0000313" key="2">
    <source>
        <dbReference type="EMBL" id="ATA66766.1"/>
    </source>
</evidence>
<organism evidence="2">
    <name type="scientific">Haliotis discus hannai</name>
    <name type="common">Japanese abalone</name>
    <dbReference type="NCBI Taxonomy" id="42344"/>
    <lineage>
        <taxon>Eukaryota</taxon>
        <taxon>Metazoa</taxon>
        <taxon>Spiralia</taxon>
        <taxon>Lophotrochozoa</taxon>
        <taxon>Mollusca</taxon>
        <taxon>Gastropoda</taxon>
        <taxon>Vetigastropoda</taxon>
        <taxon>Lepetellida</taxon>
        <taxon>Haliotoidea</taxon>
        <taxon>Haliotidae</taxon>
        <taxon>Haliotis</taxon>
    </lineage>
</organism>
<sequence length="345" mass="38280">MFGRQPRLPVDVAFGIGEPPGSQSKTNYIKELRQRLSDSYKLATVAAEKARGRQQDLYNIKIRGATLTSGDRVLVKQLAFDGKHKLADRWENDTYVVVDQPNPDVPVYRVQKENGEGRFRTLHRNLLLPVGSLGSPQDYTPVVPVPKPRKTCMEKRIEKHKVPDPSDSESDSDDDYPMLLTVSQPVDPAVSSSETNIPPNVCPVTEDMEPSGSNGPEESVSTDAMDSTRGEGAEVTAGNVSQAEIETENVEQEPLQDLIPEPTRRTPRRVLPTPPPRRSLRERHKPAWMTSGDYCKSMVPTTSTDWKCRASFLKTLAEDGLLQNLPEDAYRAMLSLITGSTNPAM</sequence>
<reference evidence="2" key="1">
    <citation type="submission" date="2017-05" db="EMBL/GenBank/DDBJ databases">
        <title>Ty3-Gypsy retrotransposons in the pacific abalone Haliotis discus Hannai; characterization and their use in species identification in the genus Haliotis.</title>
        <authorList>
            <person name="Lee S.-I."/>
            <person name="Gym J.-A."/>
            <person name="Im M.-J."/>
            <person name="Kim H.-S."/>
            <person name="Nam B.-H."/>
            <person name="Kim N.-S."/>
        </authorList>
    </citation>
    <scope>NUCLEOTIDE SEQUENCE</scope>
</reference>
<protein>
    <submittedName>
        <fullName evidence="2">Env</fullName>
    </submittedName>
</protein>
<feature type="compositionally biased region" description="Basic and acidic residues" evidence="1">
    <location>
        <begin position="151"/>
        <end position="164"/>
    </location>
</feature>
<feature type="compositionally biased region" description="Acidic residues" evidence="1">
    <location>
        <begin position="166"/>
        <end position="176"/>
    </location>
</feature>
<accession>A0A289ZXV9</accession>
<evidence type="ECO:0000256" key="1">
    <source>
        <dbReference type="SAM" id="MobiDB-lite"/>
    </source>
</evidence>
<name>A0A289ZXV9_HALDH</name>
<dbReference type="AlphaFoldDB" id="A0A289ZXV9"/>